<evidence type="ECO:0000256" key="3">
    <source>
        <dbReference type="ARBA" id="ARBA00022989"/>
    </source>
</evidence>
<evidence type="ECO:0000256" key="5">
    <source>
        <dbReference type="SAM" id="MobiDB-lite"/>
    </source>
</evidence>
<dbReference type="GO" id="GO:0016020">
    <property type="term" value="C:membrane"/>
    <property type="evidence" value="ECO:0007669"/>
    <property type="project" value="UniProtKB-SubCell"/>
</dbReference>
<protein>
    <submittedName>
        <fullName evidence="8">Transmembrane protein 184C</fullName>
    </submittedName>
</protein>
<evidence type="ECO:0000256" key="2">
    <source>
        <dbReference type="ARBA" id="ARBA00022692"/>
    </source>
</evidence>
<feature type="transmembrane region" description="Helical" evidence="6">
    <location>
        <begin position="84"/>
        <end position="101"/>
    </location>
</feature>
<gene>
    <name evidence="8" type="primary">LOC108623575</name>
</gene>
<dbReference type="RefSeq" id="XP_017877649.1">
    <property type="nucleotide sequence ID" value="XM_018022160.2"/>
</dbReference>
<evidence type="ECO:0000256" key="6">
    <source>
        <dbReference type="SAM" id="Phobius"/>
    </source>
</evidence>
<evidence type="ECO:0000256" key="1">
    <source>
        <dbReference type="ARBA" id="ARBA00004141"/>
    </source>
</evidence>
<dbReference type="AlphaFoldDB" id="A0AAJ7IVN3"/>
<evidence type="ECO:0000256" key="4">
    <source>
        <dbReference type="ARBA" id="ARBA00023136"/>
    </source>
</evidence>
<dbReference type="InterPro" id="IPR005178">
    <property type="entry name" value="Ostalpha/TMEM184C"/>
</dbReference>
<dbReference type="Pfam" id="PF03619">
    <property type="entry name" value="Solute_trans_a"/>
    <property type="match status" value="1"/>
</dbReference>
<feature type="transmembrane region" description="Helical" evidence="6">
    <location>
        <begin position="45"/>
        <end position="63"/>
    </location>
</feature>
<name>A0AAJ7IVN3_9HYME</name>
<organism evidence="7 8">
    <name type="scientific">Ceratina calcarata</name>
    <dbReference type="NCBI Taxonomy" id="156304"/>
    <lineage>
        <taxon>Eukaryota</taxon>
        <taxon>Metazoa</taxon>
        <taxon>Ecdysozoa</taxon>
        <taxon>Arthropoda</taxon>
        <taxon>Hexapoda</taxon>
        <taxon>Insecta</taxon>
        <taxon>Pterygota</taxon>
        <taxon>Neoptera</taxon>
        <taxon>Endopterygota</taxon>
        <taxon>Hymenoptera</taxon>
        <taxon>Apocrita</taxon>
        <taxon>Aculeata</taxon>
        <taxon>Apoidea</taxon>
        <taxon>Anthophila</taxon>
        <taxon>Apidae</taxon>
        <taxon>Ceratina</taxon>
        <taxon>Zadontomerus</taxon>
    </lineage>
</organism>
<dbReference type="PANTHER" id="PTHR23423">
    <property type="entry name" value="ORGANIC SOLUTE TRANSPORTER-RELATED"/>
    <property type="match status" value="1"/>
</dbReference>
<proteinExistence type="predicted"/>
<evidence type="ECO:0000313" key="7">
    <source>
        <dbReference type="Proteomes" id="UP000694925"/>
    </source>
</evidence>
<feature type="transmembrane region" description="Helical" evidence="6">
    <location>
        <begin position="250"/>
        <end position="268"/>
    </location>
</feature>
<dbReference type="KEGG" id="ccal:108623575"/>
<dbReference type="GeneID" id="108623575"/>
<feature type="region of interest" description="Disordered" evidence="5">
    <location>
        <begin position="396"/>
        <end position="421"/>
    </location>
</feature>
<evidence type="ECO:0000313" key="8">
    <source>
        <dbReference type="RefSeq" id="XP_017877649.1"/>
    </source>
</evidence>
<sequence>MASICRRWRLWILPVLTCLYALLIIILVPILLANSINNGFNKQDQGALVGGAFVLLALPIAFYEIVQHMIYYTQPKLQKYIIRILWMVPIYAVNAWLGLVYPEGSIYVDSLRECYEAYVIYNFMMYLLAYLDADRQLEHRLEISPQVHHMFPLCCLPDWEMGREFVHMCKHGILQYTAVRPITTLISFICELNGVYGEGEFRKDVAFPYVIALNNLSQFVAMYSLVLFYRANVEALKPMKPLGKFLCIKAVVFFSFFQGVMIALLVYFDVISSIFNTNDKDDIRSISSRLQDFLICIEMFMAAVAHHYSFSYKPFVNLAQTQAWWDAFRAMWDVSDVHNDIKEHLGVVGSSLSRRIRGRGSYQQAWGSATERTSLLPDTSAAAARSAPACSFSGYHRAEDQGDSPAELIPDVQDTGNSVKA</sequence>
<feature type="transmembrane region" description="Helical" evidence="6">
    <location>
        <begin position="206"/>
        <end position="229"/>
    </location>
</feature>
<keyword evidence="3 6" id="KW-1133">Transmembrane helix</keyword>
<keyword evidence="4 6" id="KW-0472">Membrane</keyword>
<comment type="subcellular location">
    <subcellularLocation>
        <location evidence="1">Membrane</location>
        <topology evidence="1">Multi-pass membrane protein</topology>
    </subcellularLocation>
</comment>
<feature type="transmembrane region" description="Helical" evidence="6">
    <location>
        <begin position="12"/>
        <end position="33"/>
    </location>
</feature>
<dbReference type="SMART" id="SM01417">
    <property type="entry name" value="Solute_trans_a"/>
    <property type="match status" value="1"/>
</dbReference>
<keyword evidence="2 6" id="KW-0812">Transmembrane</keyword>
<accession>A0AAJ7IVN3</accession>
<keyword evidence="7" id="KW-1185">Reference proteome</keyword>
<reference evidence="8" key="1">
    <citation type="submission" date="2025-08" db="UniProtKB">
        <authorList>
            <consortium name="RefSeq"/>
        </authorList>
    </citation>
    <scope>IDENTIFICATION</scope>
    <source>
        <tissue evidence="8">Whole body</tissue>
    </source>
</reference>
<dbReference type="Proteomes" id="UP000694925">
    <property type="component" value="Unplaced"/>
</dbReference>